<accession>A0A922I1V1</accession>
<keyword evidence="4" id="KW-1185">Reference proteome</keyword>
<proteinExistence type="predicted"/>
<comment type="caution">
    <text evidence="3">The sequence shown here is derived from an EMBL/GenBank/DDBJ whole genome shotgun (WGS) entry which is preliminary data.</text>
</comment>
<evidence type="ECO:0000313" key="2">
    <source>
        <dbReference type="EMBL" id="KAH7646164.1"/>
    </source>
</evidence>
<gene>
    <name evidence="3" type="ORF">DERF_007261</name>
    <name evidence="2" type="ORF">HUG17_1702</name>
</gene>
<feature type="region of interest" description="Disordered" evidence="1">
    <location>
        <begin position="1"/>
        <end position="31"/>
    </location>
</feature>
<reference evidence="3" key="4">
    <citation type="journal article" date="2022" name="Res Sq">
        <title>Comparative Genomics Reveals Insights into the Divergent Evolution of Astigmatic Mites and Household Pest Adaptations.</title>
        <authorList>
            <person name="Xiong Q."/>
            <person name="Wan A.T.-Y."/>
            <person name="Liu X.-Y."/>
            <person name="Fung C.S.-H."/>
            <person name="Xiao X."/>
            <person name="Malainual N."/>
            <person name="Hou J."/>
            <person name="Wang L."/>
            <person name="Wang M."/>
            <person name="Yang K."/>
            <person name="Cui Y."/>
            <person name="Leung E."/>
            <person name="Nong W."/>
            <person name="Shin S.-K."/>
            <person name="Au S."/>
            <person name="Jeong K.Y."/>
            <person name="Chew F.T."/>
            <person name="Hui J."/>
            <person name="Leung T.F."/>
            <person name="Tungtrongchitr A."/>
            <person name="Zhong N."/>
            <person name="Liu Z."/>
            <person name="Tsui S."/>
        </authorList>
    </citation>
    <scope>NUCLEOTIDE SEQUENCE</scope>
    <source>
        <strain evidence="3">Derf</strain>
        <tissue evidence="3">Whole organism</tissue>
    </source>
</reference>
<dbReference type="Proteomes" id="UP000790347">
    <property type="component" value="Unassembled WGS sequence"/>
</dbReference>
<protein>
    <recommendedName>
        <fullName evidence="5">RPA-interacting protein C-terminal domain-containing protein</fullName>
    </recommendedName>
</protein>
<dbReference type="EMBL" id="ASGP02000003">
    <property type="protein sequence ID" value="KAH9516526.1"/>
    <property type="molecule type" value="Genomic_DNA"/>
</dbReference>
<dbReference type="EMBL" id="SDOV01000001">
    <property type="protein sequence ID" value="KAH7646164.1"/>
    <property type="molecule type" value="Genomic_DNA"/>
</dbReference>
<evidence type="ECO:0008006" key="5">
    <source>
        <dbReference type="Google" id="ProtNLM"/>
    </source>
</evidence>
<dbReference type="OrthoDB" id="10324986at2759"/>
<evidence type="ECO:0000313" key="3">
    <source>
        <dbReference type="EMBL" id="KAH9516526.1"/>
    </source>
</evidence>
<feature type="compositionally biased region" description="Polar residues" evidence="1">
    <location>
        <begin position="9"/>
        <end position="24"/>
    </location>
</feature>
<sequence>MDVDLFSSPDKNNYRSINTRTPGSSAKKRNLRSLFKQQSQIKSPQWFNNYRDRCLNEWHNRNEEKRTNLFNRFRKIRLDEDSGVDQKVSIQQMMNDIWIEMNGSTIDHDEMIEYYEQFLQPLEQELNEMNYGHPDESDALELEDMFNNRYQITCMLCCRAILVFGHQQESTIIKCSNCGFTLISRLTFSEEQLFDRIDDLLNQHDYGSNTAEKYYRCIEKIKFSPIAAETDNSCQNIQLKCNSCDFDALLL</sequence>
<reference evidence="2" key="3">
    <citation type="journal article" date="2021" name="World Allergy Organ. J.">
        <title>Chromosome-level assembly of Dermatophagoides farinae genome and transcriptome reveals two novel allergens Der f 37 and Der f 39.</title>
        <authorList>
            <person name="Chen J."/>
            <person name="Cai Z."/>
            <person name="Fan D."/>
            <person name="Hu J."/>
            <person name="Hou Y."/>
            <person name="He Y."/>
            <person name="Zhang Z."/>
            <person name="Zhao Z."/>
            <person name="Gao P."/>
            <person name="Hu W."/>
            <person name="Sun J."/>
            <person name="Li J."/>
            <person name="Ji K."/>
        </authorList>
    </citation>
    <scope>NUCLEOTIDE SEQUENCE</scope>
    <source>
        <strain evidence="2">JKM2019</strain>
    </source>
</reference>
<dbReference type="Proteomes" id="UP000828236">
    <property type="component" value="Unassembled WGS sequence"/>
</dbReference>
<evidence type="ECO:0000313" key="4">
    <source>
        <dbReference type="Proteomes" id="UP000790347"/>
    </source>
</evidence>
<evidence type="ECO:0000256" key="1">
    <source>
        <dbReference type="SAM" id="MobiDB-lite"/>
    </source>
</evidence>
<organism evidence="3 4">
    <name type="scientific">Dermatophagoides farinae</name>
    <name type="common">American house dust mite</name>
    <dbReference type="NCBI Taxonomy" id="6954"/>
    <lineage>
        <taxon>Eukaryota</taxon>
        <taxon>Metazoa</taxon>
        <taxon>Ecdysozoa</taxon>
        <taxon>Arthropoda</taxon>
        <taxon>Chelicerata</taxon>
        <taxon>Arachnida</taxon>
        <taxon>Acari</taxon>
        <taxon>Acariformes</taxon>
        <taxon>Sarcoptiformes</taxon>
        <taxon>Astigmata</taxon>
        <taxon>Psoroptidia</taxon>
        <taxon>Analgoidea</taxon>
        <taxon>Pyroglyphidae</taxon>
        <taxon>Dermatophagoidinae</taxon>
        <taxon>Dermatophagoides</taxon>
    </lineage>
</organism>
<reference evidence="3" key="1">
    <citation type="submission" date="2013-05" db="EMBL/GenBank/DDBJ databases">
        <authorList>
            <person name="Yim A.K.Y."/>
            <person name="Chan T.F."/>
            <person name="Ji K.M."/>
            <person name="Liu X.Y."/>
            <person name="Zhou J.W."/>
            <person name="Li R.Q."/>
            <person name="Yang K.Y."/>
            <person name="Li J."/>
            <person name="Li M."/>
            <person name="Law P.T.W."/>
            <person name="Wu Y.L."/>
            <person name="Cai Z.L."/>
            <person name="Qin H."/>
            <person name="Bao Y."/>
            <person name="Leung R.K.K."/>
            <person name="Ng P.K.S."/>
            <person name="Zou J."/>
            <person name="Zhong X.J."/>
            <person name="Ran P.X."/>
            <person name="Zhong N.S."/>
            <person name="Liu Z.G."/>
            <person name="Tsui S.K.W."/>
        </authorList>
    </citation>
    <scope>NUCLEOTIDE SEQUENCE</scope>
    <source>
        <strain evidence="3">Derf</strain>
        <tissue evidence="3">Whole organism</tissue>
    </source>
</reference>
<name>A0A922I1V1_DERFA</name>
<reference evidence="2" key="2">
    <citation type="submission" date="2020-06" db="EMBL/GenBank/DDBJ databases">
        <authorList>
            <person name="Ji K."/>
            <person name="Li J."/>
        </authorList>
    </citation>
    <scope>NUCLEOTIDE SEQUENCE</scope>
    <source>
        <strain evidence="2">JKM2019</strain>
        <tissue evidence="2">Whole body</tissue>
    </source>
</reference>
<dbReference type="AlphaFoldDB" id="A0A922I1V1"/>